<accession>A0A5J5BJV3</accession>
<name>A0A5J5BJV3_9ASTE</name>
<proteinExistence type="predicted"/>
<evidence type="ECO:0000313" key="2">
    <source>
        <dbReference type="Proteomes" id="UP000325577"/>
    </source>
</evidence>
<evidence type="ECO:0000313" key="1">
    <source>
        <dbReference type="EMBL" id="KAA8541992.1"/>
    </source>
</evidence>
<sequence>MEYTLLDTSLDLNANPLRFLDEAPNKEMESNFIGLGRKSTTENALVEELNRVKAENKKLTQMLTVLV</sequence>
<dbReference type="Proteomes" id="UP000325577">
    <property type="component" value="Linkage Group LG12"/>
</dbReference>
<protein>
    <submittedName>
        <fullName evidence="1">Uncharacterized protein</fullName>
    </submittedName>
</protein>
<dbReference type="AlphaFoldDB" id="A0A5J5BJV3"/>
<reference evidence="1 2" key="1">
    <citation type="submission" date="2019-09" db="EMBL/GenBank/DDBJ databases">
        <title>A chromosome-level genome assembly of the Chinese tupelo Nyssa sinensis.</title>
        <authorList>
            <person name="Yang X."/>
            <person name="Kang M."/>
            <person name="Yang Y."/>
            <person name="Xiong H."/>
            <person name="Wang M."/>
            <person name="Zhang Z."/>
            <person name="Wang Z."/>
            <person name="Wu H."/>
            <person name="Ma T."/>
            <person name="Liu J."/>
            <person name="Xi Z."/>
        </authorList>
    </citation>
    <scope>NUCLEOTIDE SEQUENCE [LARGE SCALE GENOMIC DNA]</scope>
    <source>
        <strain evidence="1">J267</strain>
        <tissue evidence="1">Leaf</tissue>
    </source>
</reference>
<dbReference type="OrthoDB" id="1733010at2759"/>
<organism evidence="1 2">
    <name type="scientific">Nyssa sinensis</name>
    <dbReference type="NCBI Taxonomy" id="561372"/>
    <lineage>
        <taxon>Eukaryota</taxon>
        <taxon>Viridiplantae</taxon>
        <taxon>Streptophyta</taxon>
        <taxon>Embryophyta</taxon>
        <taxon>Tracheophyta</taxon>
        <taxon>Spermatophyta</taxon>
        <taxon>Magnoliopsida</taxon>
        <taxon>eudicotyledons</taxon>
        <taxon>Gunneridae</taxon>
        <taxon>Pentapetalae</taxon>
        <taxon>asterids</taxon>
        <taxon>Cornales</taxon>
        <taxon>Nyssaceae</taxon>
        <taxon>Nyssa</taxon>
    </lineage>
</organism>
<keyword evidence="2" id="KW-1185">Reference proteome</keyword>
<gene>
    <name evidence="1" type="ORF">F0562_023144</name>
</gene>
<dbReference type="EMBL" id="CM018035">
    <property type="protein sequence ID" value="KAA8541992.1"/>
    <property type="molecule type" value="Genomic_DNA"/>
</dbReference>